<protein>
    <submittedName>
        <fullName evidence="1">Uncharacterized protein</fullName>
    </submittedName>
</protein>
<sequence>MSNLGALRSDYAFLCLVSRKASALVQQAIQTGSWENSSPTGTPRLAWSHVYTCVYGWPLVQIKVATQKDKKAFSQGKFPVTSVMYKWVHNPSPGYIPIPIVNHATILRDSNRLEKWADRNLVKFNKRKCEVQGKNNSHYSNAHYVMGADQLEKRLAEQDLEVLVDTKLT</sequence>
<comment type="caution">
    <text evidence="1">The sequence shown here is derived from an EMBL/GenBank/DDBJ whole genome shotgun (WGS) entry which is preliminary data.</text>
</comment>
<reference evidence="1" key="1">
    <citation type="submission" date="2019-04" db="EMBL/GenBank/DDBJ databases">
        <title>Genome assembly of Zosterops borbonicus 15179.</title>
        <authorList>
            <person name="Leroy T."/>
            <person name="Anselmetti Y."/>
            <person name="Tilak M.-K."/>
            <person name="Nabholz B."/>
        </authorList>
    </citation>
    <scope>NUCLEOTIDE SEQUENCE</scope>
    <source>
        <strain evidence="1">HGM_15179</strain>
        <tissue evidence="1">Muscle</tissue>
    </source>
</reference>
<dbReference type="AlphaFoldDB" id="A0A8K1LR24"/>
<dbReference type="OrthoDB" id="9401468at2759"/>
<accession>A0A8K1LR24</accession>
<evidence type="ECO:0000313" key="2">
    <source>
        <dbReference type="Proteomes" id="UP000796761"/>
    </source>
</evidence>
<dbReference type="EMBL" id="SWJQ01000085">
    <property type="protein sequence ID" value="TRZ22967.1"/>
    <property type="molecule type" value="Genomic_DNA"/>
</dbReference>
<evidence type="ECO:0000313" key="1">
    <source>
        <dbReference type="EMBL" id="TRZ22967.1"/>
    </source>
</evidence>
<proteinExistence type="predicted"/>
<name>A0A8K1LR24_9PASS</name>
<dbReference type="Proteomes" id="UP000796761">
    <property type="component" value="Unassembled WGS sequence"/>
</dbReference>
<keyword evidence="2" id="KW-1185">Reference proteome</keyword>
<organism evidence="1 2">
    <name type="scientific">Zosterops borbonicus</name>
    <dbReference type="NCBI Taxonomy" id="364589"/>
    <lineage>
        <taxon>Eukaryota</taxon>
        <taxon>Metazoa</taxon>
        <taxon>Chordata</taxon>
        <taxon>Craniata</taxon>
        <taxon>Vertebrata</taxon>
        <taxon>Euteleostomi</taxon>
        <taxon>Archelosauria</taxon>
        <taxon>Archosauria</taxon>
        <taxon>Dinosauria</taxon>
        <taxon>Saurischia</taxon>
        <taxon>Theropoda</taxon>
        <taxon>Coelurosauria</taxon>
        <taxon>Aves</taxon>
        <taxon>Neognathae</taxon>
        <taxon>Neoaves</taxon>
        <taxon>Telluraves</taxon>
        <taxon>Australaves</taxon>
        <taxon>Passeriformes</taxon>
        <taxon>Sylvioidea</taxon>
        <taxon>Zosteropidae</taxon>
        <taxon>Zosterops</taxon>
    </lineage>
</organism>
<gene>
    <name evidence="1" type="ORF">HGM15179_004167</name>
</gene>